<dbReference type="RefSeq" id="WP_188879974.1">
    <property type="nucleotide sequence ID" value="NZ_BMOQ01000009.1"/>
</dbReference>
<evidence type="ECO:0008006" key="4">
    <source>
        <dbReference type="Google" id="ProtNLM"/>
    </source>
</evidence>
<organism evidence="2 3">
    <name type="scientific">Halarchaeum nitratireducens</name>
    <dbReference type="NCBI Taxonomy" id="489913"/>
    <lineage>
        <taxon>Archaea</taxon>
        <taxon>Methanobacteriati</taxon>
        <taxon>Methanobacteriota</taxon>
        <taxon>Stenosarchaea group</taxon>
        <taxon>Halobacteria</taxon>
        <taxon>Halobacteriales</taxon>
        <taxon>Halobacteriaceae</taxon>
    </lineage>
</organism>
<proteinExistence type="predicted"/>
<dbReference type="AlphaFoldDB" id="A0A830GEF7"/>
<comment type="caution">
    <text evidence="2">The sequence shown here is derived from an EMBL/GenBank/DDBJ whole genome shotgun (WGS) entry which is preliminary data.</text>
</comment>
<sequence>MSRTKSRPDWYEPGDVPTSIRNATRDATIAAEVVTDVLAEHEFDAPWSRVLDIVKTTRANLPESTSEFARRSELSTARPPPVRFVDIDDISHLSPTDCAVVLGTALSRYEGMFRTADDVDNLVIDLIWDKQHTSVSLALFPRVKDAPVTETHVEQVVQGDTAPPTGRSPSIVGIVSNAGFSEDAQSTAAESDIELFGQHAISRWLSDAQLPVSSLETLLENDRSPEEIEEFVSTLPDLPQSIREQDPIEDIAAKTDVQTISVTEAKATERIPVRDQPSSAGQYGTLYADAGEDGDFGAFERFEERIGGDEE</sequence>
<evidence type="ECO:0000313" key="3">
    <source>
        <dbReference type="Proteomes" id="UP000608850"/>
    </source>
</evidence>
<gene>
    <name evidence="2" type="ORF">GCM10009021_29660</name>
</gene>
<feature type="region of interest" description="Disordered" evidence="1">
    <location>
        <begin position="272"/>
        <end position="294"/>
    </location>
</feature>
<dbReference type="OrthoDB" id="238795at2157"/>
<name>A0A830GEF7_9EURY</name>
<dbReference type="EMBL" id="BMOQ01000009">
    <property type="protein sequence ID" value="GGN25654.1"/>
    <property type="molecule type" value="Genomic_DNA"/>
</dbReference>
<protein>
    <recommendedName>
        <fullName evidence="4">Restriction endonuclease type IV Mrr domain-containing protein</fullName>
    </recommendedName>
</protein>
<evidence type="ECO:0000313" key="2">
    <source>
        <dbReference type="EMBL" id="GGN25654.1"/>
    </source>
</evidence>
<reference evidence="2 3" key="1">
    <citation type="journal article" date="2019" name="Int. J. Syst. Evol. Microbiol.">
        <title>The Global Catalogue of Microorganisms (GCM) 10K type strain sequencing project: providing services to taxonomists for standard genome sequencing and annotation.</title>
        <authorList>
            <consortium name="The Broad Institute Genomics Platform"/>
            <consortium name="The Broad Institute Genome Sequencing Center for Infectious Disease"/>
            <person name="Wu L."/>
            <person name="Ma J."/>
        </authorList>
    </citation>
    <scope>NUCLEOTIDE SEQUENCE [LARGE SCALE GENOMIC DNA]</scope>
    <source>
        <strain evidence="2 3">JCM 16331</strain>
    </source>
</reference>
<dbReference type="Proteomes" id="UP000608850">
    <property type="component" value="Unassembled WGS sequence"/>
</dbReference>
<accession>A0A830GEF7</accession>
<evidence type="ECO:0000256" key="1">
    <source>
        <dbReference type="SAM" id="MobiDB-lite"/>
    </source>
</evidence>
<keyword evidence="3" id="KW-1185">Reference proteome</keyword>